<name>A0ABS2F1F1_9ACTN</name>
<feature type="compositionally biased region" description="Polar residues" evidence="7">
    <location>
        <begin position="27"/>
        <end position="36"/>
    </location>
</feature>
<dbReference type="PROSITE" id="PS51935">
    <property type="entry name" value="NLPC_P60"/>
    <property type="match status" value="1"/>
</dbReference>
<dbReference type="PANTHER" id="PTHR30032">
    <property type="entry name" value="N-ACETYLMURAMOYL-L-ALANINE AMIDASE-RELATED"/>
    <property type="match status" value="1"/>
</dbReference>
<evidence type="ECO:0000259" key="8">
    <source>
        <dbReference type="PROSITE" id="PS51935"/>
    </source>
</evidence>
<accession>A0ABS2F1F1</accession>
<keyword evidence="4" id="KW-0378">Hydrolase</keyword>
<evidence type="ECO:0000256" key="4">
    <source>
        <dbReference type="ARBA" id="ARBA00022801"/>
    </source>
</evidence>
<evidence type="ECO:0000313" key="9">
    <source>
        <dbReference type="EMBL" id="MBM6774801.1"/>
    </source>
</evidence>
<dbReference type="InterPro" id="IPR051922">
    <property type="entry name" value="Bact_Sporulation_Assoc"/>
</dbReference>
<comment type="caution">
    <text evidence="9">The sequence shown here is derived from an EMBL/GenBank/DDBJ whole genome shotgun (WGS) entry which is preliminary data.</text>
</comment>
<evidence type="ECO:0000256" key="3">
    <source>
        <dbReference type="ARBA" id="ARBA00022737"/>
    </source>
</evidence>
<feature type="compositionally biased region" description="Acidic residues" evidence="7">
    <location>
        <begin position="56"/>
        <end position="77"/>
    </location>
</feature>
<dbReference type="Pfam" id="PF01473">
    <property type="entry name" value="Choline_bind_1"/>
    <property type="match status" value="2"/>
</dbReference>
<evidence type="ECO:0000256" key="6">
    <source>
        <dbReference type="PROSITE-ProRule" id="PRU00591"/>
    </source>
</evidence>
<feature type="compositionally biased region" description="Acidic residues" evidence="7">
    <location>
        <begin position="41"/>
        <end position="50"/>
    </location>
</feature>
<feature type="repeat" description="Cell wall-binding" evidence="6">
    <location>
        <begin position="489"/>
        <end position="508"/>
    </location>
</feature>
<feature type="region of interest" description="Disordered" evidence="7">
    <location>
        <begin position="1"/>
        <end position="115"/>
    </location>
</feature>
<dbReference type="EMBL" id="JACSNQ010000006">
    <property type="protein sequence ID" value="MBM6774801.1"/>
    <property type="molecule type" value="Genomic_DNA"/>
</dbReference>
<keyword evidence="5" id="KW-0788">Thiol protease</keyword>
<dbReference type="Gene3D" id="3.90.1720.10">
    <property type="entry name" value="endopeptidase domain like (from Nostoc punctiforme)"/>
    <property type="match status" value="1"/>
</dbReference>
<evidence type="ECO:0000313" key="10">
    <source>
        <dbReference type="Proteomes" id="UP000712527"/>
    </source>
</evidence>
<dbReference type="PROSITE" id="PS51170">
    <property type="entry name" value="CW"/>
    <property type="match status" value="1"/>
</dbReference>
<dbReference type="InterPro" id="IPR007253">
    <property type="entry name" value="Cell_wall-bd_2"/>
</dbReference>
<dbReference type="SUPFAM" id="SSF69360">
    <property type="entry name" value="Cell wall binding repeat"/>
    <property type="match status" value="1"/>
</dbReference>
<evidence type="ECO:0000256" key="5">
    <source>
        <dbReference type="ARBA" id="ARBA00022807"/>
    </source>
</evidence>
<feature type="domain" description="NlpC/P60" evidence="8">
    <location>
        <begin position="573"/>
        <end position="711"/>
    </location>
</feature>
<dbReference type="InterPro" id="IPR038765">
    <property type="entry name" value="Papain-like_cys_pep_sf"/>
</dbReference>
<dbReference type="InterPro" id="IPR000064">
    <property type="entry name" value="NLP_P60_dom"/>
</dbReference>
<proteinExistence type="inferred from homology"/>
<dbReference type="RefSeq" id="WP_204793148.1">
    <property type="nucleotide sequence ID" value="NZ_JACSNQ010000006.1"/>
</dbReference>
<reference evidence="9 10" key="1">
    <citation type="journal article" date="2021" name="Sci. Rep.">
        <title>The distribution of antibiotic resistance genes in chicken gut microbiota commensals.</title>
        <authorList>
            <person name="Juricova H."/>
            <person name="Matiasovicova J."/>
            <person name="Kubasova T."/>
            <person name="Cejkova D."/>
            <person name="Rychlik I."/>
        </authorList>
    </citation>
    <scope>NUCLEOTIDE SEQUENCE [LARGE SCALE GENOMIC DNA]</scope>
    <source>
        <strain evidence="9 10">An794</strain>
    </source>
</reference>
<dbReference type="Gene3D" id="2.10.270.20">
    <property type="match status" value="1"/>
</dbReference>
<keyword evidence="2" id="KW-0645">Protease</keyword>
<dbReference type="PANTHER" id="PTHR30032:SF8">
    <property type="entry name" value="GERMINATION-SPECIFIC N-ACETYLMURAMOYL-L-ALANINE AMIDASE"/>
    <property type="match status" value="1"/>
</dbReference>
<keyword evidence="10" id="KW-1185">Reference proteome</keyword>
<gene>
    <name evidence="9" type="ORF">H9X80_04490</name>
</gene>
<dbReference type="InterPro" id="IPR018337">
    <property type="entry name" value="Cell_wall/Cho-bd_repeat"/>
</dbReference>
<comment type="similarity">
    <text evidence="1">Belongs to the peptidase C40 family.</text>
</comment>
<evidence type="ECO:0000256" key="2">
    <source>
        <dbReference type="ARBA" id="ARBA00022670"/>
    </source>
</evidence>
<dbReference type="SUPFAM" id="SSF54001">
    <property type="entry name" value="Cysteine proteinases"/>
    <property type="match status" value="1"/>
</dbReference>
<dbReference type="Proteomes" id="UP000712527">
    <property type="component" value="Unassembled WGS sequence"/>
</dbReference>
<dbReference type="Pfam" id="PF04122">
    <property type="entry name" value="CW_binding_2"/>
    <property type="match status" value="3"/>
</dbReference>
<evidence type="ECO:0000256" key="7">
    <source>
        <dbReference type="SAM" id="MobiDB-lite"/>
    </source>
</evidence>
<evidence type="ECO:0000256" key="1">
    <source>
        <dbReference type="ARBA" id="ARBA00007074"/>
    </source>
</evidence>
<organism evidence="9 10">
    <name type="scientific">Olsenella profusa</name>
    <dbReference type="NCBI Taxonomy" id="138595"/>
    <lineage>
        <taxon>Bacteria</taxon>
        <taxon>Bacillati</taxon>
        <taxon>Actinomycetota</taxon>
        <taxon>Coriobacteriia</taxon>
        <taxon>Coriobacteriales</taxon>
        <taxon>Atopobiaceae</taxon>
        <taxon>Olsenella</taxon>
    </lineage>
</organism>
<protein>
    <submittedName>
        <fullName evidence="9">Cell wall-binding repeat-containing protein</fullName>
    </submittedName>
</protein>
<keyword evidence="3" id="KW-0677">Repeat</keyword>
<feature type="compositionally biased region" description="Gly residues" evidence="7">
    <location>
        <begin position="89"/>
        <end position="104"/>
    </location>
</feature>
<dbReference type="Pfam" id="PF00877">
    <property type="entry name" value="NLPC_P60"/>
    <property type="match status" value="1"/>
</dbReference>
<dbReference type="Pfam" id="PF19127">
    <property type="entry name" value="Choline_bind_3"/>
    <property type="match status" value="1"/>
</dbReference>
<sequence>MGGAVAEEPVAPQANEVVQELDDEGPGSSSATSEAQGGTEEVGDAEEGLDETTATDSEDDVPGESVAGEEAEPDEGEAGGLEPGEGETGEIGPGGSAEGPGSGSGEEPLPEIWEDPVSVVRPDRFNGYAMMKVGGADRYETSALEALCAFSSSSYAIVTGGTGYADSICSSGLAGALGCPIILTDPLSLQSTTENALRQLGVKHIVLLGGESAVSPQVESQLTELVGSDGSVERLWGEDRYGTQMAVYEYGLRHDLWTGDTIIVANGTGFADALSASPLSYKLKAPVFFVDKTLSFPEDQRIALGQSGKSSFIAVGGTAVMPESVTTLLSEFGSVKRLGGSDRYETSFSIAQYAVSEHGMSWEGTAFTSGLAPYDALGGGSVQGSENSVLCLKDEASSSATSFPWTSKPSYIKFFGGTSVFSNGFKARLSLILGYGMSEVEGLTYTDNGDGWLLIDGKWYYLQGNDFASGWLQLSGTWYYLDPTTRAMQTGWLTVGGKTYYLESSGAMVTGTRWIDGYLRSFDSSGACLKTGYQVKWNNLMLAARNVTLPSYAQGSYWSYVHPCTISADATRSQVIEAFIDAAYDYQRAGTRWVDNQCGAPGTTVDCSGLVMESLYAVGMDLTGAAGGDYNPYTKYYQNHHFANTWRNSQTFQPISFSELERGDIVYYSGHVAIYLGNGRILESTPYASNVREASVYSPGTILGCARPFTK</sequence>
<dbReference type="Gene3D" id="3.40.50.12090">
    <property type="match status" value="2"/>
</dbReference>